<evidence type="ECO:0000256" key="2">
    <source>
        <dbReference type="ARBA" id="ARBA00011901"/>
    </source>
</evidence>
<accession>A0A518H2I7</accession>
<dbReference type="AlphaFoldDB" id="A0A518H2I7"/>
<dbReference type="InterPro" id="IPR002502">
    <property type="entry name" value="Amidase_domain"/>
</dbReference>
<dbReference type="Proteomes" id="UP000317835">
    <property type="component" value="Chromosome"/>
</dbReference>
<evidence type="ECO:0000259" key="6">
    <source>
        <dbReference type="Pfam" id="PF01510"/>
    </source>
</evidence>
<dbReference type="InterPro" id="IPR051206">
    <property type="entry name" value="NAMLAA_amidase_2"/>
</dbReference>
<dbReference type="PANTHER" id="PTHR30417">
    <property type="entry name" value="N-ACETYLMURAMOYL-L-ALANINE AMIDASE AMID"/>
    <property type="match status" value="1"/>
</dbReference>
<evidence type="ECO:0000256" key="4">
    <source>
        <dbReference type="ARBA" id="ARBA00023316"/>
    </source>
</evidence>
<keyword evidence="3" id="KW-0378">Hydrolase</keyword>
<name>A0A518H2I7_9BACT</name>
<evidence type="ECO:0000256" key="1">
    <source>
        <dbReference type="ARBA" id="ARBA00001561"/>
    </source>
</evidence>
<dbReference type="GO" id="GO:0071555">
    <property type="term" value="P:cell wall organization"/>
    <property type="evidence" value="ECO:0007669"/>
    <property type="project" value="UniProtKB-KW"/>
</dbReference>
<dbReference type="GO" id="GO:0009253">
    <property type="term" value="P:peptidoglycan catabolic process"/>
    <property type="evidence" value="ECO:0007669"/>
    <property type="project" value="InterPro"/>
</dbReference>
<dbReference type="InterPro" id="IPR036505">
    <property type="entry name" value="Amidase/PGRP_sf"/>
</dbReference>
<evidence type="ECO:0000313" key="8">
    <source>
        <dbReference type="Proteomes" id="UP000317835"/>
    </source>
</evidence>
<evidence type="ECO:0000313" key="7">
    <source>
        <dbReference type="EMBL" id="QDV35045.1"/>
    </source>
</evidence>
<gene>
    <name evidence="7" type="ORF">ElP_29440</name>
</gene>
<proteinExistence type="predicted"/>
<organism evidence="7 8">
    <name type="scientific">Tautonia plasticadhaerens</name>
    <dbReference type="NCBI Taxonomy" id="2527974"/>
    <lineage>
        <taxon>Bacteria</taxon>
        <taxon>Pseudomonadati</taxon>
        <taxon>Planctomycetota</taxon>
        <taxon>Planctomycetia</taxon>
        <taxon>Isosphaerales</taxon>
        <taxon>Isosphaeraceae</taxon>
        <taxon>Tautonia</taxon>
    </lineage>
</organism>
<dbReference type="GO" id="GO:0008745">
    <property type="term" value="F:N-acetylmuramoyl-L-alanine amidase activity"/>
    <property type="evidence" value="ECO:0007669"/>
    <property type="project" value="UniProtKB-EC"/>
</dbReference>
<protein>
    <recommendedName>
        <fullName evidence="2">N-acetylmuramoyl-L-alanine amidase</fullName>
        <ecNumber evidence="2">3.5.1.28</ecNumber>
    </recommendedName>
</protein>
<dbReference type="Gene3D" id="3.40.80.10">
    <property type="entry name" value="Peptidoglycan recognition protein-like"/>
    <property type="match status" value="1"/>
</dbReference>
<evidence type="ECO:0000256" key="3">
    <source>
        <dbReference type="ARBA" id="ARBA00022801"/>
    </source>
</evidence>
<dbReference type="SUPFAM" id="SSF55846">
    <property type="entry name" value="N-acetylmuramoyl-L-alanine amidase-like"/>
    <property type="match status" value="1"/>
</dbReference>
<sequence>MSHPQPPAPRRSRAPMRPIPSHSLSALLLTASTLCPPATGQEPAPPRPGERLERRGDEIVVCGQLVHSTAPVVLWTDPGGYDAYRVERRFVPLDQAGWRDSQAAGLRSPVRFGLRSNGLTPEQLEQVRGGGWSLPLLQEVVDQFVIHYDVCGTSQACFKVLHDLRGLSVHFMLDVDGTIYQTMDLKESAYHATIANQRSIGIEIANMGAYPPGNAEALDRWYDEGPDGGTRLTIPGGPEANGVRDLSASLRPSRDEPVVGTVRGTELVQYDLTPEQYDSLTRLTATLCTVFPKLECDYPRDPSGTLITDTLPRDDWESYQGILGHYHVQTNKVDPGPAFQWDAVIEGARALMGLGSGEPAIRD</sequence>
<keyword evidence="4" id="KW-0961">Cell wall biogenesis/degradation</keyword>
<dbReference type="KEGG" id="tpla:ElP_29440"/>
<feature type="domain" description="N-acetylmuramoyl-L-alanine amidase" evidence="6">
    <location>
        <begin position="140"/>
        <end position="218"/>
    </location>
</feature>
<dbReference type="RefSeq" id="WP_231749714.1">
    <property type="nucleotide sequence ID" value="NZ_CP036426.1"/>
</dbReference>
<dbReference type="EC" id="3.5.1.28" evidence="2"/>
<dbReference type="Pfam" id="PF01510">
    <property type="entry name" value="Amidase_2"/>
    <property type="match status" value="1"/>
</dbReference>
<evidence type="ECO:0000256" key="5">
    <source>
        <dbReference type="SAM" id="MobiDB-lite"/>
    </source>
</evidence>
<dbReference type="GO" id="GO:0009254">
    <property type="term" value="P:peptidoglycan turnover"/>
    <property type="evidence" value="ECO:0007669"/>
    <property type="project" value="TreeGrafter"/>
</dbReference>
<dbReference type="PANTHER" id="PTHR30417:SF1">
    <property type="entry name" value="N-ACETYLMURAMOYL-L-ALANINE AMIDASE AMID"/>
    <property type="match status" value="1"/>
</dbReference>
<reference evidence="7 8" key="1">
    <citation type="submission" date="2019-02" db="EMBL/GenBank/DDBJ databases">
        <title>Deep-cultivation of Planctomycetes and their phenomic and genomic characterization uncovers novel biology.</title>
        <authorList>
            <person name="Wiegand S."/>
            <person name="Jogler M."/>
            <person name="Boedeker C."/>
            <person name="Pinto D."/>
            <person name="Vollmers J."/>
            <person name="Rivas-Marin E."/>
            <person name="Kohn T."/>
            <person name="Peeters S.H."/>
            <person name="Heuer A."/>
            <person name="Rast P."/>
            <person name="Oberbeckmann S."/>
            <person name="Bunk B."/>
            <person name="Jeske O."/>
            <person name="Meyerdierks A."/>
            <person name="Storesund J.E."/>
            <person name="Kallscheuer N."/>
            <person name="Luecker S."/>
            <person name="Lage O.M."/>
            <person name="Pohl T."/>
            <person name="Merkel B.J."/>
            <person name="Hornburger P."/>
            <person name="Mueller R.-W."/>
            <person name="Bruemmer F."/>
            <person name="Labrenz M."/>
            <person name="Spormann A.M."/>
            <person name="Op den Camp H."/>
            <person name="Overmann J."/>
            <person name="Amann R."/>
            <person name="Jetten M.S.M."/>
            <person name="Mascher T."/>
            <person name="Medema M.H."/>
            <person name="Devos D.P."/>
            <person name="Kaster A.-K."/>
            <person name="Ovreas L."/>
            <person name="Rohde M."/>
            <person name="Galperin M.Y."/>
            <person name="Jogler C."/>
        </authorList>
    </citation>
    <scope>NUCLEOTIDE SEQUENCE [LARGE SCALE GENOMIC DNA]</scope>
    <source>
        <strain evidence="7 8">ElP</strain>
    </source>
</reference>
<dbReference type="EMBL" id="CP036426">
    <property type="protein sequence ID" value="QDV35045.1"/>
    <property type="molecule type" value="Genomic_DNA"/>
</dbReference>
<keyword evidence="8" id="KW-1185">Reference proteome</keyword>
<feature type="region of interest" description="Disordered" evidence="5">
    <location>
        <begin position="1"/>
        <end position="22"/>
    </location>
</feature>
<dbReference type="CDD" id="cd06583">
    <property type="entry name" value="PGRP"/>
    <property type="match status" value="1"/>
</dbReference>
<comment type="catalytic activity">
    <reaction evidence="1">
        <text>Hydrolyzes the link between N-acetylmuramoyl residues and L-amino acid residues in certain cell-wall glycopeptides.</text>
        <dbReference type="EC" id="3.5.1.28"/>
    </reaction>
</comment>